<dbReference type="EMBL" id="PIQN01000003">
    <property type="protein sequence ID" value="PKA44863.1"/>
    <property type="molecule type" value="Genomic_DNA"/>
</dbReference>
<reference evidence="1 3" key="2">
    <citation type="submission" date="2017-12" db="EMBL/GenBank/DDBJ databases">
        <title>Genome sequence of Rhizobium sullae HCNT1 isolated from Sulla coronaria nodules and featuring peculiar denitrification phenotypes.</title>
        <authorList>
            <person name="De Diego-Diaz B."/>
            <person name="Treu L."/>
            <person name="Campanaro S."/>
            <person name="Da Silva Duarte V."/>
            <person name="Basaglia M."/>
            <person name="Favaro L."/>
            <person name="Casella S."/>
            <person name="Squartini A."/>
        </authorList>
    </citation>
    <scope>NUCLEOTIDE SEQUENCE [LARGE SCALE GENOMIC DNA]</scope>
    <source>
        <strain evidence="1 3">HCNT1</strain>
    </source>
</reference>
<dbReference type="Proteomes" id="UP000232164">
    <property type="component" value="Unassembled WGS sequence"/>
</dbReference>
<dbReference type="Proteomes" id="UP001060123">
    <property type="component" value="Plasmid pWSM1592_1"/>
</dbReference>
<dbReference type="AlphaFoldDB" id="A0A2N0DFI0"/>
<dbReference type="STRING" id="1041146.GCA_000427985_04702"/>
<evidence type="ECO:0000313" key="4">
    <source>
        <dbReference type="Proteomes" id="UP001060123"/>
    </source>
</evidence>
<gene>
    <name evidence="1" type="ORF">CWR43_03280</name>
    <name evidence="2" type="ORF">N2599_33420</name>
</gene>
<sequence length="84" mass="9396">MMLWWKRSLAAQFIEFMLLAPVVSQALAFLISWGERDEALRAATRGEFFSRTALPASLLESLPAPLRQEVLLASGTRNRCSRSG</sequence>
<dbReference type="EMBL" id="CP104144">
    <property type="protein sequence ID" value="UWU17622.1"/>
    <property type="molecule type" value="Genomic_DNA"/>
</dbReference>
<reference evidence="1 3" key="1">
    <citation type="submission" date="2017-11" db="EMBL/GenBank/DDBJ databases">
        <authorList>
            <person name="Han C.G."/>
        </authorList>
    </citation>
    <scope>NUCLEOTIDE SEQUENCE [LARGE SCALE GENOMIC DNA]</scope>
    <source>
        <strain evidence="1 3">HCNT1</strain>
    </source>
</reference>
<keyword evidence="2" id="KW-0614">Plasmid</keyword>
<keyword evidence="4" id="KW-1185">Reference proteome</keyword>
<geneLocation type="plasmid" evidence="2 4">
    <name>pWSM1592_1</name>
</geneLocation>
<accession>A0A2N0DFI0</accession>
<evidence type="ECO:0000313" key="2">
    <source>
        <dbReference type="EMBL" id="UWU17622.1"/>
    </source>
</evidence>
<evidence type="ECO:0008006" key="5">
    <source>
        <dbReference type="Google" id="ProtNLM"/>
    </source>
</evidence>
<protein>
    <recommendedName>
        <fullName evidence="5">TadE-like protein</fullName>
    </recommendedName>
</protein>
<evidence type="ECO:0000313" key="3">
    <source>
        <dbReference type="Proteomes" id="UP000232164"/>
    </source>
</evidence>
<proteinExistence type="predicted"/>
<evidence type="ECO:0000313" key="1">
    <source>
        <dbReference type="EMBL" id="PKA44863.1"/>
    </source>
</evidence>
<name>A0A2N0DFI0_RHISU</name>
<reference evidence="2" key="3">
    <citation type="submission" date="2022-09" db="EMBL/GenBank/DDBJ databases">
        <title>Australian commercial rhizobial inoculants.</title>
        <authorList>
            <person name="Kohlmeier M.G."/>
            <person name="O'Hara G.W."/>
            <person name="Colombi E."/>
            <person name="Ramsay J.P."/>
            <person name="Terpolilli J."/>
        </authorList>
    </citation>
    <scope>NUCLEOTIDE SEQUENCE</scope>
    <source>
        <strain evidence="2">WSM1592</strain>
        <plasmid evidence="2">pWSM1592_1</plasmid>
    </source>
</reference>
<dbReference type="RefSeq" id="WP_027513048.1">
    <property type="nucleotide sequence ID" value="NZ_CP104144.1"/>
</dbReference>
<organism evidence="1 3">
    <name type="scientific">Rhizobium sullae</name>
    <name type="common">Rhizobium hedysari</name>
    <dbReference type="NCBI Taxonomy" id="50338"/>
    <lineage>
        <taxon>Bacteria</taxon>
        <taxon>Pseudomonadati</taxon>
        <taxon>Pseudomonadota</taxon>
        <taxon>Alphaproteobacteria</taxon>
        <taxon>Hyphomicrobiales</taxon>
        <taxon>Rhizobiaceae</taxon>
        <taxon>Rhizobium/Agrobacterium group</taxon>
        <taxon>Rhizobium</taxon>
    </lineage>
</organism>